<evidence type="ECO:0000313" key="2">
    <source>
        <dbReference type="Proteomes" id="UP000006591"/>
    </source>
</evidence>
<dbReference type="EnsemblPlants" id="ONIVA08G05630.1">
    <property type="protein sequence ID" value="ONIVA08G05630.1"/>
    <property type="gene ID" value="ONIVA08G05630"/>
</dbReference>
<dbReference type="HOGENOM" id="CLU_2546523_0_0_1"/>
<dbReference type="Gramene" id="ONIVA08G05630.1">
    <property type="protein sequence ID" value="ONIVA08G05630.1"/>
    <property type="gene ID" value="ONIVA08G05630"/>
</dbReference>
<reference evidence="1" key="1">
    <citation type="submission" date="2015-04" db="UniProtKB">
        <authorList>
            <consortium name="EnsemblPlants"/>
        </authorList>
    </citation>
    <scope>IDENTIFICATION</scope>
    <source>
        <strain evidence="1">SL10</strain>
    </source>
</reference>
<dbReference type="Proteomes" id="UP000006591">
    <property type="component" value="Chromosome 8"/>
</dbReference>
<dbReference type="AlphaFoldDB" id="A0A0E0I864"/>
<evidence type="ECO:0000313" key="1">
    <source>
        <dbReference type="EnsemblPlants" id="ONIVA08G05630.1"/>
    </source>
</evidence>
<protein>
    <submittedName>
        <fullName evidence="1">Uncharacterized protein</fullName>
    </submittedName>
</protein>
<name>A0A0E0I864_ORYNI</name>
<keyword evidence="2" id="KW-1185">Reference proteome</keyword>
<sequence>MDVASGFAARSRAKSNNRRLFHVGDIGRIRKQRNDTPICICILSFTFMRMVSYDVGAFVQLNLLLLKGAFMRIWEAGSKWKAL</sequence>
<reference evidence="1" key="2">
    <citation type="submission" date="2018-04" db="EMBL/GenBank/DDBJ databases">
        <title>OnivRS2 (Oryza nivara Reference Sequence Version 2).</title>
        <authorList>
            <person name="Zhang J."/>
            <person name="Kudrna D."/>
            <person name="Lee S."/>
            <person name="Talag J."/>
            <person name="Rajasekar S."/>
            <person name="Welchert J."/>
            <person name="Hsing Y.-I."/>
            <person name="Wing R.A."/>
        </authorList>
    </citation>
    <scope>NUCLEOTIDE SEQUENCE [LARGE SCALE GENOMIC DNA]</scope>
    <source>
        <strain evidence="1">SL10</strain>
    </source>
</reference>
<accession>A0A0E0I864</accession>
<organism evidence="1">
    <name type="scientific">Oryza nivara</name>
    <name type="common">Indian wild rice</name>
    <name type="synonym">Oryza sativa f. spontanea</name>
    <dbReference type="NCBI Taxonomy" id="4536"/>
    <lineage>
        <taxon>Eukaryota</taxon>
        <taxon>Viridiplantae</taxon>
        <taxon>Streptophyta</taxon>
        <taxon>Embryophyta</taxon>
        <taxon>Tracheophyta</taxon>
        <taxon>Spermatophyta</taxon>
        <taxon>Magnoliopsida</taxon>
        <taxon>Liliopsida</taxon>
        <taxon>Poales</taxon>
        <taxon>Poaceae</taxon>
        <taxon>BOP clade</taxon>
        <taxon>Oryzoideae</taxon>
        <taxon>Oryzeae</taxon>
        <taxon>Oryzinae</taxon>
        <taxon>Oryza</taxon>
    </lineage>
</organism>
<proteinExistence type="predicted"/>